<sequence>MDACRWSCVGTPSARLALFQSIGLAAMWNMAYERGANRFLTDEN</sequence>
<organism evidence="1 2">
    <name type="scientific">Rhodopirellula europaea SH398</name>
    <dbReference type="NCBI Taxonomy" id="1263868"/>
    <lineage>
        <taxon>Bacteria</taxon>
        <taxon>Pseudomonadati</taxon>
        <taxon>Planctomycetota</taxon>
        <taxon>Planctomycetia</taxon>
        <taxon>Pirellulales</taxon>
        <taxon>Pirellulaceae</taxon>
        <taxon>Rhodopirellula</taxon>
    </lineage>
</organism>
<comment type="caution">
    <text evidence="1">The sequence shown here is derived from an EMBL/GenBank/DDBJ whole genome shotgun (WGS) entry which is preliminary data.</text>
</comment>
<protein>
    <submittedName>
        <fullName evidence="1">Uncharacterized protein</fullName>
    </submittedName>
</protein>
<evidence type="ECO:0000313" key="2">
    <source>
        <dbReference type="Proteomes" id="UP000011996"/>
    </source>
</evidence>
<evidence type="ECO:0000313" key="1">
    <source>
        <dbReference type="EMBL" id="EMI26449.1"/>
    </source>
</evidence>
<accession>M5SJQ8</accession>
<name>M5SJQ8_9BACT</name>
<gene>
    <name evidence="1" type="ORF">RESH_02949</name>
</gene>
<dbReference type="AlphaFoldDB" id="M5SJQ8"/>
<reference evidence="1 2" key="1">
    <citation type="journal article" date="2013" name="Mar. Genomics">
        <title>Expression of sulfatases in Rhodopirellula baltica and the diversity of sulfatases in the genus Rhodopirellula.</title>
        <authorList>
            <person name="Wegner C.E."/>
            <person name="Richter-Heitmann T."/>
            <person name="Klindworth A."/>
            <person name="Klockow C."/>
            <person name="Richter M."/>
            <person name="Achstetter T."/>
            <person name="Glockner F.O."/>
            <person name="Harder J."/>
        </authorList>
    </citation>
    <scope>NUCLEOTIDE SEQUENCE [LARGE SCALE GENOMIC DNA]</scope>
    <source>
        <strain evidence="1 2">SH398</strain>
    </source>
</reference>
<proteinExistence type="predicted"/>
<dbReference type="PATRIC" id="fig|1263868.3.peg.3191"/>
<dbReference type="EMBL" id="ANOF01000092">
    <property type="protein sequence ID" value="EMI26449.1"/>
    <property type="molecule type" value="Genomic_DNA"/>
</dbReference>
<dbReference type="Proteomes" id="UP000011996">
    <property type="component" value="Unassembled WGS sequence"/>
</dbReference>